<name>A0A7J6JQP7_COLFN</name>
<evidence type="ECO:0000256" key="1">
    <source>
        <dbReference type="ARBA" id="ARBA00023242"/>
    </source>
</evidence>
<protein>
    <submittedName>
        <fullName evidence="4">Cytochalasin cluster regulator ccsR</fullName>
    </submittedName>
</protein>
<reference evidence="4 5" key="1">
    <citation type="submission" date="2012-08" db="EMBL/GenBank/DDBJ databases">
        <authorList>
            <person name="Gan P.H.P."/>
            <person name="Ikeda K."/>
            <person name="Irieda H."/>
            <person name="Narusaka M."/>
            <person name="O'Connell R.J."/>
            <person name="Narusaka Y."/>
            <person name="Takano Y."/>
            <person name="Kubo Y."/>
            <person name="Shirasu K."/>
        </authorList>
    </citation>
    <scope>NUCLEOTIDE SEQUENCE [LARGE SCALE GENOMIC DNA]</scope>
    <source>
        <strain evidence="4 5">Nara gc5</strain>
    </source>
</reference>
<dbReference type="GO" id="GO:0008270">
    <property type="term" value="F:zinc ion binding"/>
    <property type="evidence" value="ECO:0007669"/>
    <property type="project" value="InterPro"/>
</dbReference>
<evidence type="ECO:0000259" key="3">
    <source>
        <dbReference type="PROSITE" id="PS50048"/>
    </source>
</evidence>
<dbReference type="RefSeq" id="XP_031879399.1">
    <property type="nucleotide sequence ID" value="XM_032023915.1"/>
</dbReference>
<dbReference type="SMART" id="SM00066">
    <property type="entry name" value="GAL4"/>
    <property type="match status" value="1"/>
</dbReference>
<reference evidence="4 5" key="2">
    <citation type="submission" date="2020-04" db="EMBL/GenBank/DDBJ databases">
        <title>Genome sequencing and assembly of multiple isolates from the Colletotrichum gloeosporioides species complex.</title>
        <authorList>
            <person name="Gan P."/>
            <person name="Shirasu K."/>
        </authorList>
    </citation>
    <scope>NUCLEOTIDE SEQUENCE [LARGE SCALE GENOMIC DNA]</scope>
    <source>
        <strain evidence="4 5">Nara gc5</strain>
    </source>
</reference>
<dbReference type="AlphaFoldDB" id="A0A7J6JQP7"/>
<gene>
    <name evidence="4" type="primary">ccsR-1</name>
    <name evidence="4" type="ORF">CGGC5_v001787</name>
</gene>
<evidence type="ECO:0000256" key="2">
    <source>
        <dbReference type="SAM" id="MobiDB-lite"/>
    </source>
</evidence>
<comment type="caution">
    <text evidence="4">The sequence shown here is derived from an EMBL/GenBank/DDBJ whole genome shotgun (WGS) entry which is preliminary data.</text>
</comment>
<feature type="region of interest" description="Disordered" evidence="2">
    <location>
        <begin position="387"/>
        <end position="465"/>
    </location>
</feature>
<evidence type="ECO:0000313" key="4">
    <source>
        <dbReference type="EMBL" id="KAF4492710.1"/>
    </source>
</evidence>
<dbReference type="Gene3D" id="4.10.240.10">
    <property type="entry name" value="Zn(2)-C6 fungal-type DNA-binding domain"/>
    <property type="match status" value="1"/>
</dbReference>
<dbReference type="PROSITE" id="PS50048">
    <property type="entry name" value="ZN2_CY6_FUNGAL_2"/>
    <property type="match status" value="1"/>
</dbReference>
<feature type="region of interest" description="Disordered" evidence="2">
    <location>
        <begin position="96"/>
        <end position="203"/>
    </location>
</feature>
<dbReference type="InterPro" id="IPR001138">
    <property type="entry name" value="Zn2Cys6_DnaBD"/>
</dbReference>
<keyword evidence="1" id="KW-0539">Nucleus</keyword>
<feature type="compositionally biased region" description="Acidic residues" evidence="2">
    <location>
        <begin position="441"/>
        <end position="450"/>
    </location>
</feature>
<feature type="compositionally biased region" description="Polar residues" evidence="2">
    <location>
        <begin position="134"/>
        <end position="150"/>
    </location>
</feature>
<organism evidence="4 5">
    <name type="scientific">Colletotrichum fructicola (strain Nara gc5)</name>
    <name type="common">Anthracnose fungus</name>
    <name type="synonym">Colletotrichum gloeosporioides (strain Nara gc5)</name>
    <dbReference type="NCBI Taxonomy" id="1213859"/>
    <lineage>
        <taxon>Eukaryota</taxon>
        <taxon>Fungi</taxon>
        <taxon>Dikarya</taxon>
        <taxon>Ascomycota</taxon>
        <taxon>Pezizomycotina</taxon>
        <taxon>Sordariomycetes</taxon>
        <taxon>Hypocreomycetidae</taxon>
        <taxon>Glomerellales</taxon>
        <taxon>Glomerellaceae</taxon>
        <taxon>Colletotrichum</taxon>
        <taxon>Colletotrichum gloeosporioides species complex</taxon>
    </lineage>
</organism>
<keyword evidence="5" id="KW-1185">Reference proteome</keyword>
<dbReference type="GeneID" id="43608088"/>
<dbReference type="CDD" id="cd00067">
    <property type="entry name" value="GAL4"/>
    <property type="match status" value="1"/>
</dbReference>
<dbReference type="OrthoDB" id="3434319at2759"/>
<dbReference type="GO" id="GO:0000981">
    <property type="term" value="F:DNA-binding transcription factor activity, RNA polymerase II-specific"/>
    <property type="evidence" value="ECO:0007669"/>
    <property type="project" value="InterPro"/>
</dbReference>
<proteinExistence type="predicted"/>
<dbReference type="Proteomes" id="UP000011096">
    <property type="component" value="Unassembled WGS sequence"/>
</dbReference>
<dbReference type="SUPFAM" id="SSF57701">
    <property type="entry name" value="Zn2/Cys6 DNA-binding domain"/>
    <property type="match status" value="1"/>
</dbReference>
<feature type="domain" description="Zn(2)-C6 fungal-type" evidence="3">
    <location>
        <begin position="42"/>
        <end position="85"/>
    </location>
</feature>
<feature type="region of interest" description="Disordered" evidence="2">
    <location>
        <begin position="1"/>
        <end position="41"/>
    </location>
</feature>
<evidence type="ECO:0000313" key="5">
    <source>
        <dbReference type="Proteomes" id="UP000011096"/>
    </source>
</evidence>
<dbReference type="EMBL" id="ANPB02000001">
    <property type="protein sequence ID" value="KAF4492710.1"/>
    <property type="molecule type" value="Genomic_DNA"/>
</dbReference>
<dbReference type="InterPro" id="IPR036864">
    <property type="entry name" value="Zn2-C6_fun-type_DNA-bd_sf"/>
</dbReference>
<accession>A0A7J6JQP7</accession>
<feature type="compositionally biased region" description="Low complexity" evidence="2">
    <location>
        <begin position="400"/>
        <end position="412"/>
    </location>
</feature>
<feature type="region of interest" description="Disordered" evidence="2">
    <location>
        <begin position="521"/>
        <end position="540"/>
    </location>
</feature>
<sequence>MDPNFASLGKSITTNGVPAARRSSVIQHDNGSHSSSGSRRSACDRCRAHKLRCVRPPGCDFLNEGAGGGLPACERCVKAGAECLHTVRTRQVSIRTSGYERRGSMGSVSPPIVYQRPTDDALPPGPGGGHMYQDASTRSSYRNTPMSQCTGEGRAALTAVGSQQQQQQQQHGRPSHGSSRRQDSFHRTMAADPSGADPSGADLSAISGGFPGMVFAGVDAGVKSNPGGRNSNIPFGISDHDLSSLSHWPECDPALTNIFGQDLSDLTNTTTATTAVPEKSISAPVVESKENPKATTGGSTTNITSDRCETKDECLQRLTELTSLLLRCFSLTEDHAVELEDLLAYSPGGKTRAAAEAHEEESQTGKNMVGVLLESSQVFLDTLERLKGLQTPPRQDKQSDCSSPSSEYSYVDSPEEMDVFSNDGTANTHESLPIPHRRPEDEDGAGDGMDDLLKSPGAPHTRSQASTAVPMLLSPQHSGFFSMPTTFTIISCYMWLFRGYEAVFAAIHNALLTQKYQRHQCTPESSNNSSSSTNQRHTGKGMGPVILPDINIGGFGLNCHPHLQIEMLIHVSCQMLQRIEAVLGIDPASRESCTLADAQQNGVLNLTSAPTLLHTFLHGANRGGGGEGPNSARLSLVRGIVKSIRHTLRGGRG</sequence>
<dbReference type="InParanoid" id="A0A7J6JQP7"/>